<dbReference type="InterPro" id="IPR055251">
    <property type="entry name" value="SOS1_NGEF_PH"/>
</dbReference>
<evidence type="ECO:0000313" key="5">
    <source>
        <dbReference type="RefSeq" id="XP_026687183.1"/>
    </source>
</evidence>
<gene>
    <name evidence="5" type="primary">LOC103520147</name>
</gene>
<evidence type="ECO:0000313" key="4">
    <source>
        <dbReference type="Proteomes" id="UP000079169"/>
    </source>
</evidence>
<dbReference type="Proteomes" id="UP000079169">
    <property type="component" value="Unplaced"/>
</dbReference>
<dbReference type="CDD" id="cd13243">
    <property type="entry name" value="PH_PLEKHG1_G2_G3"/>
    <property type="match status" value="1"/>
</dbReference>
<keyword evidence="1" id="KW-0597">Phosphoprotein</keyword>
<name>A0A3Q0JJ71_DIACI</name>
<dbReference type="InterPro" id="IPR011993">
    <property type="entry name" value="PH-like_dom_sf"/>
</dbReference>
<dbReference type="SUPFAM" id="SSF50729">
    <property type="entry name" value="PH domain-like"/>
    <property type="match status" value="1"/>
</dbReference>
<evidence type="ECO:0000259" key="3">
    <source>
        <dbReference type="SMART" id="SM00233"/>
    </source>
</evidence>
<reference evidence="5" key="1">
    <citation type="submission" date="2025-08" db="UniProtKB">
        <authorList>
            <consortium name="RefSeq"/>
        </authorList>
    </citation>
    <scope>IDENTIFICATION</scope>
</reference>
<dbReference type="GO" id="GO:0031267">
    <property type="term" value="F:small GTPase binding"/>
    <property type="evidence" value="ECO:0007669"/>
    <property type="project" value="TreeGrafter"/>
</dbReference>
<feature type="non-terminal residue" evidence="5">
    <location>
        <position position="197"/>
    </location>
</feature>
<dbReference type="RefSeq" id="XP_026687183.1">
    <property type="nucleotide sequence ID" value="XM_026831382.1"/>
</dbReference>
<sequence length="197" mass="22757">MVQNRDQFTSLPTSSNGQGTSKVEEDEEGEDLTTFGELCAEGAFRMSGAKALRHAFLFDKMLLITKKKEEGILGYKAHIMCSNLMLIESVPGEPLSFHVIPFDNPKYQYTLQARNLDQKREWCLQLKKVILENPEGTQCSSTQGYLERWRSSPDYPFTEQQLNDLFSNIQDIFHFNKWQSNPGLEHGTSTHYHRFRQ</sequence>
<dbReference type="GeneID" id="103520147"/>
<dbReference type="SMART" id="SM00233">
    <property type="entry name" value="PH"/>
    <property type="match status" value="1"/>
</dbReference>
<organism evidence="4 5">
    <name type="scientific">Diaphorina citri</name>
    <name type="common">Asian citrus psyllid</name>
    <dbReference type="NCBI Taxonomy" id="121845"/>
    <lineage>
        <taxon>Eukaryota</taxon>
        <taxon>Metazoa</taxon>
        <taxon>Ecdysozoa</taxon>
        <taxon>Arthropoda</taxon>
        <taxon>Hexapoda</taxon>
        <taxon>Insecta</taxon>
        <taxon>Pterygota</taxon>
        <taxon>Neoptera</taxon>
        <taxon>Paraneoptera</taxon>
        <taxon>Hemiptera</taxon>
        <taxon>Sternorrhyncha</taxon>
        <taxon>Psylloidea</taxon>
        <taxon>Psyllidae</taxon>
        <taxon>Diaphorininae</taxon>
        <taxon>Diaphorina</taxon>
    </lineage>
</organism>
<accession>A0A3Q0JJ71</accession>
<feature type="domain" description="PH" evidence="3">
    <location>
        <begin position="38"/>
        <end position="133"/>
    </location>
</feature>
<dbReference type="PANTHER" id="PTHR45924">
    <property type="entry name" value="FI17866P1"/>
    <property type="match status" value="1"/>
</dbReference>
<dbReference type="AlphaFoldDB" id="A0A3Q0JJ71"/>
<dbReference type="STRING" id="121845.A0A3Q0JJ71"/>
<evidence type="ECO:0000256" key="2">
    <source>
        <dbReference type="SAM" id="MobiDB-lite"/>
    </source>
</evidence>
<feature type="compositionally biased region" description="Polar residues" evidence="2">
    <location>
        <begin position="1"/>
        <end position="21"/>
    </location>
</feature>
<dbReference type="PaxDb" id="121845-A0A3Q0JJ71"/>
<dbReference type="PANTHER" id="PTHR45924:SF2">
    <property type="entry name" value="FI17866P1"/>
    <property type="match status" value="1"/>
</dbReference>
<evidence type="ECO:0000256" key="1">
    <source>
        <dbReference type="ARBA" id="ARBA00022553"/>
    </source>
</evidence>
<protein>
    <submittedName>
        <fullName evidence="5">Pleckstrin homology domain-containing family G member 1</fullName>
    </submittedName>
</protein>
<dbReference type="GO" id="GO:0005085">
    <property type="term" value="F:guanyl-nucleotide exchange factor activity"/>
    <property type="evidence" value="ECO:0007669"/>
    <property type="project" value="TreeGrafter"/>
</dbReference>
<dbReference type="KEGG" id="dci:103520147"/>
<dbReference type="Gene3D" id="2.30.29.30">
    <property type="entry name" value="Pleckstrin-homology domain (PH domain)/Phosphotyrosine-binding domain (PTB)"/>
    <property type="match status" value="1"/>
</dbReference>
<keyword evidence="4" id="KW-1185">Reference proteome</keyword>
<proteinExistence type="predicted"/>
<feature type="region of interest" description="Disordered" evidence="2">
    <location>
        <begin position="1"/>
        <end position="29"/>
    </location>
</feature>
<dbReference type="InterPro" id="IPR043324">
    <property type="entry name" value="PH_PLEKHG1_G2_G3"/>
</dbReference>
<dbReference type="Pfam" id="PF22697">
    <property type="entry name" value="SOS1_NGEF_PH"/>
    <property type="match status" value="1"/>
</dbReference>
<dbReference type="InterPro" id="IPR001849">
    <property type="entry name" value="PH_domain"/>
</dbReference>